<feature type="transmembrane region" description="Helical" evidence="8">
    <location>
        <begin position="116"/>
        <end position="136"/>
    </location>
</feature>
<dbReference type="InterPro" id="IPR002898">
    <property type="entry name" value="MotA_ExbB_proton_chnl"/>
</dbReference>
<dbReference type="GO" id="GO:0015031">
    <property type="term" value="P:protein transport"/>
    <property type="evidence" value="ECO:0007669"/>
    <property type="project" value="UniProtKB-KW"/>
</dbReference>
<evidence type="ECO:0000256" key="5">
    <source>
        <dbReference type="ARBA" id="ARBA00023136"/>
    </source>
</evidence>
<evidence type="ECO:0000256" key="3">
    <source>
        <dbReference type="ARBA" id="ARBA00022692"/>
    </source>
</evidence>
<evidence type="ECO:0000259" key="9">
    <source>
        <dbReference type="Pfam" id="PF01618"/>
    </source>
</evidence>
<feature type="transmembrane region" description="Helical" evidence="8">
    <location>
        <begin position="26"/>
        <end position="46"/>
    </location>
</feature>
<dbReference type="RefSeq" id="WP_166530757.1">
    <property type="nucleotide sequence ID" value="NZ_JAGSOT010000057.1"/>
</dbReference>
<protein>
    <submittedName>
        <fullName evidence="10">MotA/TolQ/ExbB proton channel family protein</fullName>
    </submittedName>
</protein>
<comment type="subcellular location">
    <subcellularLocation>
        <location evidence="1">Cell membrane</location>
        <topology evidence="1">Multi-pass membrane protein</topology>
    </subcellularLocation>
    <subcellularLocation>
        <location evidence="6">Membrane</location>
        <topology evidence="6">Multi-pass membrane protein</topology>
    </subcellularLocation>
</comment>
<keyword evidence="6" id="KW-0813">Transport</keyword>
<comment type="similarity">
    <text evidence="6">Belongs to the exbB/tolQ family.</text>
</comment>
<dbReference type="Proteomes" id="UP000675284">
    <property type="component" value="Unassembled WGS sequence"/>
</dbReference>
<keyword evidence="6" id="KW-0653">Protein transport</keyword>
<evidence type="ECO:0000313" key="11">
    <source>
        <dbReference type="Proteomes" id="UP000675284"/>
    </source>
</evidence>
<name>A0A941ICK8_9BACI</name>
<dbReference type="EMBL" id="JAGSOT010000057">
    <property type="protein sequence ID" value="MBR7797492.1"/>
    <property type="molecule type" value="Genomic_DNA"/>
</dbReference>
<evidence type="ECO:0000313" key="10">
    <source>
        <dbReference type="EMBL" id="MBR7797492.1"/>
    </source>
</evidence>
<feature type="transmembrane region" description="Helical" evidence="8">
    <location>
        <begin position="156"/>
        <end position="178"/>
    </location>
</feature>
<dbReference type="AlphaFoldDB" id="A0A941ICK8"/>
<comment type="caution">
    <text evidence="10">The sequence shown here is derived from an EMBL/GenBank/DDBJ whole genome shotgun (WGS) entry which is preliminary data.</text>
</comment>
<dbReference type="Pfam" id="PF01618">
    <property type="entry name" value="MotA_ExbB"/>
    <property type="match status" value="1"/>
</dbReference>
<reference evidence="10" key="1">
    <citation type="submission" date="2021-04" db="EMBL/GenBank/DDBJ databases">
        <title>Isolation and polyphasic classification of algal microorganism.</title>
        <authorList>
            <person name="Wang S."/>
        </authorList>
    </citation>
    <scope>NUCLEOTIDE SEQUENCE</scope>
    <source>
        <strain evidence="10">720a</strain>
    </source>
</reference>
<proteinExistence type="inferred from homology"/>
<evidence type="ECO:0000256" key="7">
    <source>
        <dbReference type="SAM" id="Coils"/>
    </source>
</evidence>
<accession>A0A941ICK8</accession>
<keyword evidence="4 8" id="KW-1133">Transmembrane helix</keyword>
<evidence type="ECO:0000256" key="1">
    <source>
        <dbReference type="ARBA" id="ARBA00004651"/>
    </source>
</evidence>
<gene>
    <name evidence="10" type="ORF">KCX74_15790</name>
</gene>
<keyword evidence="11" id="KW-1185">Reference proteome</keyword>
<evidence type="ECO:0000256" key="4">
    <source>
        <dbReference type="ARBA" id="ARBA00022989"/>
    </source>
</evidence>
<dbReference type="GO" id="GO:0005886">
    <property type="term" value="C:plasma membrane"/>
    <property type="evidence" value="ECO:0007669"/>
    <property type="project" value="UniProtKB-SubCell"/>
</dbReference>
<sequence>MIESILKLFTSEQKAEAILANPMIELIFIVLFVTFMVALLVHLALFNKLKKIRDFLKDTSQMEIEPLVSFKQQYDKKQQGEAVKAETFVQEKFSSWRLFNVPVVSLIKIIQMTVSMFILIGVLGTFIGLTSSLSSINIEGSDLVEGVAGVLAGIDVAFYTSIAGMGFSLVMTVLIKVLNTEFMLTDIMLMTESKLEENEQHGISQLIQVSETINESILSLQATNQESLQGIVAAFTGFQEYTTGLQQSAKDLASFNDGLSENLRHFQQLFDYMKDVTDGFSEGTKNLNENFEALFTYFKRIDGRNERMLKAFENTYEKVKEVSRAQLDTLQQFDKSVGDMKQFTSDLLEEQSSLHTIFESINGKSKDLVERMASHNKEFKQVFGEDLSTKLTGIMTQLRELSTGFDKMGHSIVKLPEALDVINQTQAEYKHLLSDRFTELKEFNQTFNQHLKTHLADSMNFEKHMQEASSTYEQLGMKNNQLIQEMNTTISQMNQAFQQRENQLETSVGVLKDTLSTYVTNLEGSLGSKLDKVGQAIRDYMQGANDGIRKEFQDLRRTSEANEQSHARLIQQTLQDLNREIQILNQQLTAFVQRTTTPNNPIRLSQNEY</sequence>
<evidence type="ECO:0000256" key="8">
    <source>
        <dbReference type="SAM" id="Phobius"/>
    </source>
</evidence>
<keyword evidence="2" id="KW-1003">Cell membrane</keyword>
<evidence type="ECO:0000256" key="2">
    <source>
        <dbReference type="ARBA" id="ARBA00022475"/>
    </source>
</evidence>
<keyword evidence="3 8" id="KW-0812">Transmembrane</keyword>
<feature type="coiled-coil region" evidence="7">
    <location>
        <begin position="465"/>
        <end position="503"/>
    </location>
</feature>
<feature type="domain" description="MotA/TolQ/ExbB proton channel" evidence="9">
    <location>
        <begin position="107"/>
        <end position="180"/>
    </location>
</feature>
<keyword evidence="7" id="KW-0175">Coiled coil</keyword>
<evidence type="ECO:0000256" key="6">
    <source>
        <dbReference type="RuleBase" id="RU004057"/>
    </source>
</evidence>
<keyword evidence="5 8" id="KW-0472">Membrane</keyword>
<dbReference type="Gene3D" id="1.20.120.20">
    <property type="entry name" value="Apolipoprotein"/>
    <property type="match status" value="1"/>
</dbReference>
<feature type="coiled-coil region" evidence="7">
    <location>
        <begin position="567"/>
        <end position="594"/>
    </location>
</feature>
<organism evidence="10 11">
    <name type="scientific">Virgibacillus salarius</name>
    <dbReference type="NCBI Taxonomy" id="447199"/>
    <lineage>
        <taxon>Bacteria</taxon>
        <taxon>Bacillati</taxon>
        <taxon>Bacillota</taxon>
        <taxon>Bacilli</taxon>
        <taxon>Bacillales</taxon>
        <taxon>Bacillaceae</taxon>
        <taxon>Virgibacillus</taxon>
    </lineage>
</organism>